<dbReference type="Proteomes" id="UP000694620">
    <property type="component" value="Chromosome 3"/>
</dbReference>
<keyword evidence="1" id="KW-0343">GTPase activation</keyword>
<evidence type="ECO:0000256" key="2">
    <source>
        <dbReference type="SAM" id="Phobius"/>
    </source>
</evidence>
<dbReference type="Pfam" id="PF02145">
    <property type="entry name" value="Rap_GAP"/>
    <property type="match status" value="1"/>
</dbReference>
<dbReference type="InterPro" id="IPR027107">
    <property type="entry name" value="Tuberin/Ral-act_asu"/>
</dbReference>
<keyword evidence="2" id="KW-1133">Transmembrane helix</keyword>
<reference evidence="4" key="2">
    <citation type="submission" date="2025-08" db="UniProtKB">
        <authorList>
            <consortium name="Ensembl"/>
        </authorList>
    </citation>
    <scope>IDENTIFICATION</scope>
</reference>
<dbReference type="PANTHER" id="PTHR10063:SF2">
    <property type="entry name" value="RAL GTPASE-ACTIVATING PROTEIN SUBUNIT ALPHA-2"/>
    <property type="match status" value="1"/>
</dbReference>
<evidence type="ECO:0000256" key="1">
    <source>
        <dbReference type="ARBA" id="ARBA00022468"/>
    </source>
</evidence>
<sequence length="255" mass="29512">MYFPVRYVYAHTKFFHCFLFTHFILYSYSNRKRFHILKKNSKLLRELKNLDSRQCRETHKIAVFYIAEGQEDKCSILSNTRGSQAYEDFVSGLGWEVNLATHCGFMGGLQRNGSTGQTAPYYATSTIEVIFHVSTRMPSDSDDCLTKKLRHLGNDEVHIVWSEHSRDYRSGIIPTDFGDVLIIIYPMKNHMFYIQIMKKAQVPFFGPLFDGAIVTGTLLPSLVRATCINASRSVKSRLTLYQSFYQALYIELIYF</sequence>
<dbReference type="PANTHER" id="PTHR10063">
    <property type="entry name" value="TUBERIN"/>
    <property type="match status" value="1"/>
</dbReference>
<dbReference type="GeneTree" id="ENSGT00950000183139"/>
<dbReference type="SUPFAM" id="SSF111347">
    <property type="entry name" value="Rap/Ran-GAP"/>
    <property type="match status" value="1"/>
</dbReference>
<keyword evidence="2" id="KW-0472">Membrane</keyword>
<dbReference type="GO" id="GO:0051056">
    <property type="term" value="P:regulation of small GTPase mediated signal transduction"/>
    <property type="evidence" value="ECO:0007669"/>
    <property type="project" value="InterPro"/>
</dbReference>
<dbReference type="GO" id="GO:0005634">
    <property type="term" value="C:nucleus"/>
    <property type="evidence" value="ECO:0007669"/>
    <property type="project" value="InterPro"/>
</dbReference>
<keyword evidence="5" id="KW-1185">Reference proteome</keyword>
<dbReference type="PROSITE" id="PS50085">
    <property type="entry name" value="RAPGAP"/>
    <property type="match status" value="1"/>
</dbReference>
<organism evidence="4 5">
    <name type="scientific">Erpetoichthys calabaricus</name>
    <name type="common">Rope fish</name>
    <name type="synonym">Calamoichthys calabaricus</name>
    <dbReference type="NCBI Taxonomy" id="27687"/>
    <lineage>
        <taxon>Eukaryota</taxon>
        <taxon>Metazoa</taxon>
        <taxon>Chordata</taxon>
        <taxon>Craniata</taxon>
        <taxon>Vertebrata</taxon>
        <taxon>Euteleostomi</taxon>
        <taxon>Actinopterygii</taxon>
        <taxon>Polypteriformes</taxon>
        <taxon>Polypteridae</taxon>
        <taxon>Erpetoichthys</taxon>
    </lineage>
</organism>
<name>A0A8C4RP79_ERPCA</name>
<dbReference type="Gene3D" id="3.40.50.11210">
    <property type="entry name" value="Rap/Ran-GAP"/>
    <property type="match status" value="1"/>
</dbReference>
<evidence type="ECO:0000313" key="4">
    <source>
        <dbReference type="Ensembl" id="ENSECRP00000004867.1"/>
    </source>
</evidence>
<dbReference type="InterPro" id="IPR000331">
    <property type="entry name" value="Rap/Ran_GAP_dom"/>
</dbReference>
<proteinExistence type="predicted"/>
<protein>
    <recommendedName>
        <fullName evidence="3">Rap-GAP domain-containing protein</fullName>
    </recommendedName>
</protein>
<reference evidence="4" key="3">
    <citation type="submission" date="2025-09" db="UniProtKB">
        <authorList>
            <consortium name="Ensembl"/>
        </authorList>
    </citation>
    <scope>IDENTIFICATION</scope>
</reference>
<dbReference type="Ensembl" id="ENSECRT00000004950.1">
    <property type="protein sequence ID" value="ENSECRP00000004867.1"/>
    <property type="gene ID" value="ENSECRG00000003297.1"/>
</dbReference>
<dbReference type="InterPro" id="IPR035974">
    <property type="entry name" value="Rap/Ran-GAP_sf"/>
</dbReference>
<reference evidence="4" key="1">
    <citation type="submission" date="2021-06" db="EMBL/GenBank/DDBJ databases">
        <authorList>
            <consortium name="Wellcome Sanger Institute Data Sharing"/>
        </authorList>
    </citation>
    <scope>NUCLEOTIDE SEQUENCE [LARGE SCALE GENOMIC DNA]</scope>
</reference>
<keyword evidence="2" id="KW-0812">Transmembrane</keyword>
<feature type="transmembrane region" description="Helical" evidence="2">
    <location>
        <begin position="6"/>
        <end position="28"/>
    </location>
</feature>
<dbReference type="GO" id="GO:0005737">
    <property type="term" value="C:cytoplasm"/>
    <property type="evidence" value="ECO:0007669"/>
    <property type="project" value="TreeGrafter"/>
</dbReference>
<dbReference type="GO" id="GO:0005096">
    <property type="term" value="F:GTPase activator activity"/>
    <property type="evidence" value="ECO:0007669"/>
    <property type="project" value="UniProtKB-KW"/>
</dbReference>
<evidence type="ECO:0000259" key="3">
    <source>
        <dbReference type="PROSITE" id="PS50085"/>
    </source>
</evidence>
<dbReference type="AlphaFoldDB" id="A0A8C4RP79"/>
<dbReference type="FunFam" id="3.40.50.11210:FF:000001">
    <property type="entry name" value="Ral GTPase-activating protein subunit alpha-1 isoform 1"/>
    <property type="match status" value="1"/>
</dbReference>
<evidence type="ECO:0000313" key="5">
    <source>
        <dbReference type="Proteomes" id="UP000694620"/>
    </source>
</evidence>
<feature type="domain" description="Rap-GAP" evidence="3">
    <location>
        <begin position="47"/>
        <end position="255"/>
    </location>
</feature>
<accession>A0A8C4RP79</accession>